<name>A0AAV2QGP9_MEGNR</name>
<keyword evidence="3" id="KW-1185">Reference proteome</keyword>
<comment type="caution">
    <text evidence="2">The sequence shown here is derived from an EMBL/GenBank/DDBJ whole genome shotgun (WGS) entry which is preliminary data.</text>
</comment>
<accession>A0AAV2QGP9</accession>
<feature type="chain" id="PRO_5043988070" evidence="1">
    <location>
        <begin position="24"/>
        <end position="364"/>
    </location>
</feature>
<evidence type="ECO:0000256" key="1">
    <source>
        <dbReference type="SAM" id="SignalP"/>
    </source>
</evidence>
<dbReference type="EMBL" id="CAXKWB010005941">
    <property type="protein sequence ID" value="CAL4080662.1"/>
    <property type="molecule type" value="Genomic_DNA"/>
</dbReference>
<protein>
    <submittedName>
        <fullName evidence="2">Uncharacterized protein</fullName>
    </submittedName>
</protein>
<feature type="signal peptide" evidence="1">
    <location>
        <begin position="1"/>
        <end position="23"/>
    </location>
</feature>
<keyword evidence="1" id="KW-0732">Signal</keyword>
<sequence>AMERCVLNLIVLISLVLRRGETGHPCDPVHIDAWRSEDFQLSSSVEFSITVEDQNSCHKGRPNCYAMEFIPCGHMEADFVSFGPKYHAKKCIVNPGCVSLKCGMVKSPQVDGLPGILPQLEVACKSFRNSSVFSVEMESDERALGWTVYLLGVNHTRVHGVGSADSIPGKPNTVWVYGNFKWDKCYDIQYAPMLETEDKDCNRVRHYDQICYNETTVAANLPPFCIDGPNSPKKIPRILMHRPTGSRISSGKGTNQRTIVATVPDPKPKPTIIHRTVPVYSSRARLPVIFGHVESSKPTLPSEYKAKPKISSLKSSALESDILSQPLSSTWSSNTNSDVLLSPISPEQYCPSPYVFYTNTSYFY</sequence>
<evidence type="ECO:0000313" key="2">
    <source>
        <dbReference type="EMBL" id="CAL4080662.1"/>
    </source>
</evidence>
<evidence type="ECO:0000313" key="3">
    <source>
        <dbReference type="Proteomes" id="UP001497623"/>
    </source>
</evidence>
<feature type="non-terminal residue" evidence="2">
    <location>
        <position position="1"/>
    </location>
</feature>
<dbReference type="Proteomes" id="UP001497623">
    <property type="component" value="Unassembled WGS sequence"/>
</dbReference>
<gene>
    <name evidence="2" type="ORF">MNOR_LOCUS11350</name>
</gene>
<organism evidence="2 3">
    <name type="scientific">Meganyctiphanes norvegica</name>
    <name type="common">Northern krill</name>
    <name type="synonym">Thysanopoda norvegica</name>
    <dbReference type="NCBI Taxonomy" id="48144"/>
    <lineage>
        <taxon>Eukaryota</taxon>
        <taxon>Metazoa</taxon>
        <taxon>Ecdysozoa</taxon>
        <taxon>Arthropoda</taxon>
        <taxon>Crustacea</taxon>
        <taxon>Multicrustacea</taxon>
        <taxon>Malacostraca</taxon>
        <taxon>Eumalacostraca</taxon>
        <taxon>Eucarida</taxon>
        <taxon>Euphausiacea</taxon>
        <taxon>Euphausiidae</taxon>
        <taxon>Meganyctiphanes</taxon>
    </lineage>
</organism>
<reference evidence="2 3" key="1">
    <citation type="submission" date="2024-05" db="EMBL/GenBank/DDBJ databases">
        <authorList>
            <person name="Wallberg A."/>
        </authorList>
    </citation>
    <scope>NUCLEOTIDE SEQUENCE [LARGE SCALE GENOMIC DNA]</scope>
</reference>
<proteinExistence type="predicted"/>
<dbReference type="AlphaFoldDB" id="A0AAV2QGP9"/>